<keyword evidence="4" id="KW-1185">Reference proteome</keyword>
<gene>
    <name evidence="3" type="ORF">RJ639_006056</name>
</gene>
<accession>A0AA88W451</accession>
<proteinExistence type="predicted"/>
<evidence type="ECO:0000313" key="4">
    <source>
        <dbReference type="Proteomes" id="UP001188597"/>
    </source>
</evidence>
<dbReference type="PANTHER" id="PTHR48006:SF48">
    <property type="entry name" value="PROTEIN KINASE DOMAIN-CONTAINING PROTEIN"/>
    <property type="match status" value="1"/>
</dbReference>
<comment type="caution">
    <text evidence="3">The sequence shown here is derived from an EMBL/GenBank/DDBJ whole genome shotgun (WGS) entry which is preliminary data.</text>
</comment>
<dbReference type="InterPro" id="IPR051824">
    <property type="entry name" value="LRR_Rcpt-Like_S/T_Kinase"/>
</dbReference>
<organism evidence="3 4">
    <name type="scientific">Escallonia herrerae</name>
    <dbReference type="NCBI Taxonomy" id="1293975"/>
    <lineage>
        <taxon>Eukaryota</taxon>
        <taxon>Viridiplantae</taxon>
        <taxon>Streptophyta</taxon>
        <taxon>Embryophyta</taxon>
        <taxon>Tracheophyta</taxon>
        <taxon>Spermatophyta</taxon>
        <taxon>Magnoliopsida</taxon>
        <taxon>eudicotyledons</taxon>
        <taxon>Gunneridae</taxon>
        <taxon>Pentapetalae</taxon>
        <taxon>asterids</taxon>
        <taxon>campanulids</taxon>
        <taxon>Escalloniales</taxon>
        <taxon>Escalloniaceae</taxon>
        <taxon>Escallonia</taxon>
    </lineage>
</organism>
<sequence length="301" mass="33902">MEVLVAKHENMSRYTKSEMEMISKSPVNVFEAAARSKANPLIKKGMQCGGEFKFSDVRRPLMKRQIALSRKRFVVEESSSSEGEERRKGENEKNQARSSQAGIPTSLNKTRLDQSITGSNLRTTSGTCQHFSNNKRSFKRKFLYSDEEEGEEDDCRPPSLTRSAYVFNKKWRLADLVDKDLSSCSDFPQAMRILNLAMMCTSQTPTLRPTMSEVVSVLQDEKTVEQAFGAPPGPPNDSSSMTMASDYVTCSALTSYFMIKENHEKKNLTVLIVSDPVQFSSIKSMNLFISSTNIQFFILKS</sequence>
<feature type="compositionally biased region" description="Polar residues" evidence="2">
    <location>
        <begin position="96"/>
        <end position="128"/>
    </location>
</feature>
<dbReference type="PANTHER" id="PTHR48006">
    <property type="entry name" value="LEUCINE-RICH REPEAT-CONTAINING PROTEIN DDB_G0281931-RELATED"/>
    <property type="match status" value="1"/>
</dbReference>
<protein>
    <submittedName>
        <fullName evidence="3">Uncharacterized protein</fullName>
    </submittedName>
</protein>
<dbReference type="Proteomes" id="UP001188597">
    <property type="component" value="Unassembled WGS sequence"/>
</dbReference>
<dbReference type="EMBL" id="JAVXUP010001045">
    <property type="protein sequence ID" value="KAK3016790.1"/>
    <property type="molecule type" value="Genomic_DNA"/>
</dbReference>
<dbReference type="GO" id="GO:0016020">
    <property type="term" value="C:membrane"/>
    <property type="evidence" value="ECO:0007669"/>
    <property type="project" value="UniProtKB-SubCell"/>
</dbReference>
<evidence type="ECO:0000256" key="1">
    <source>
        <dbReference type="ARBA" id="ARBA00004479"/>
    </source>
</evidence>
<comment type="subcellular location">
    <subcellularLocation>
        <location evidence="1">Membrane</location>
        <topology evidence="1">Single-pass type I membrane protein</topology>
    </subcellularLocation>
</comment>
<evidence type="ECO:0000256" key="2">
    <source>
        <dbReference type="SAM" id="MobiDB-lite"/>
    </source>
</evidence>
<dbReference type="Gene3D" id="1.10.510.10">
    <property type="entry name" value="Transferase(Phosphotransferase) domain 1"/>
    <property type="match status" value="1"/>
</dbReference>
<name>A0AA88W451_9ASTE</name>
<feature type="compositionally biased region" description="Basic and acidic residues" evidence="2">
    <location>
        <begin position="83"/>
        <end position="95"/>
    </location>
</feature>
<feature type="region of interest" description="Disordered" evidence="2">
    <location>
        <begin position="73"/>
        <end position="128"/>
    </location>
</feature>
<reference evidence="3" key="1">
    <citation type="submission" date="2022-12" db="EMBL/GenBank/DDBJ databases">
        <title>Draft genome assemblies for two species of Escallonia (Escalloniales).</title>
        <authorList>
            <person name="Chanderbali A."/>
            <person name="Dervinis C."/>
            <person name="Anghel I."/>
            <person name="Soltis D."/>
            <person name="Soltis P."/>
            <person name="Zapata F."/>
        </authorList>
    </citation>
    <scope>NUCLEOTIDE SEQUENCE</scope>
    <source>
        <strain evidence="3">UCBG64.0493</strain>
        <tissue evidence="3">Leaf</tissue>
    </source>
</reference>
<dbReference type="AlphaFoldDB" id="A0AA88W451"/>
<evidence type="ECO:0000313" key="3">
    <source>
        <dbReference type="EMBL" id="KAK3016790.1"/>
    </source>
</evidence>